<proteinExistence type="predicted"/>
<reference evidence="2 3" key="1">
    <citation type="submission" date="2024-02" db="EMBL/GenBank/DDBJ databases">
        <title>Herpetosiphon gulosus NBRC 112829.</title>
        <authorList>
            <person name="Ichikawa N."/>
            <person name="Katano-Makiyama Y."/>
            <person name="Hidaka K."/>
        </authorList>
    </citation>
    <scope>NUCLEOTIDE SEQUENCE [LARGE SCALE GENOMIC DNA]</scope>
    <source>
        <strain evidence="2 3">NBRC 112829</strain>
    </source>
</reference>
<dbReference type="EMBL" id="BAABRU010000019">
    <property type="protein sequence ID" value="GAA5530507.1"/>
    <property type="molecule type" value="Genomic_DNA"/>
</dbReference>
<evidence type="ECO:0000313" key="2">
    <source>
        <dbReference type="EMBL" id="GAA5530507.1"/>
    </source>
</evidence>
<name>A0ABP9X524_9CHLR</name>
<gene>
    <name evidence="2" type="ORF">Hgul01_04326</name>
</gene>
<accession>A0ABP9X524</accession>
<protein>
    <submittedName>
        <fullName evidence="2">Uncharacterized protein</fullName>
    </submittedName>
</protein>
<comment type="caution">
    <text evidence="2">The sequence shown here is derived from an EMBL/GenBank/DDBJ whole genome shotgun (WGS) entry which is preliminary data.</text>
</comment>
<keyword evidence="3" id="KW-1185">Reference proteome</keyword>
<evidence type="ECO:0000256" key="1">
    <source>
        <dbReference type="SAM" id="SignalP"/>
    </source>
</evidence>
<feature type="chain" id="PRO_5045552689" evidence="1">
    <location>
        <begin position="24"/>
        <end position="440"/>
    </location>
</feature>
<sequence length="440" mass="48045">MRRIIMSTLTLLALSLLPRAASAHELCFNQATEYCLNDPFADYWEENGALPVFGYPISAATAQSDHSLQWTERHRLEAWPANANTPYEVQLGLIGKERLALLNRQPEAPESGPIDGCLWFAETGHNVCDQTSSAGFKQYWQNHGLAVPGLDRYARSLQLFGLPLTTPQMETNANGDTVMTQWFERARFEWHPNNPDEFKVLLGLLGKEVFQPIIEPQPTPIPTPIPTPEPQRCTAVFPAPSVISLAETCVAGGSLFAVSGKFEPNQTMFAYVTQPNGEVITFPVVIGNSRSQTDGTFSLVGALPANAKPGVYGITVEGGRSSGVAYFELYTPAQTPTTDYGVVPASSPNGYAYPDTGPIGQVFHYGAYGFEQNSIVSVYITAPNGSISTARFKVTVDGDGNAGRDVAFRTNNLDLVGIYAITFETTDQQYKVTIYHRITL</sequence>
<dbReference type="Proteomes" id="UP001428290">
    <property type="component" value="Unassembled WGS sequence"/>
</dbReference>
<keyword evidence="1" id="KW-0732">Signal</keyword>
<feature type="signal peptide" evidence="1">
    <location>
        <begin position="1"/>
        <end position="23"/>
    </location>
</feature>
<organism evidence="2 3">
    <name type="scientific">Herpetosiphon gulosus</name>
    <dbReference type="NCBI Taxonomy" id="1973496"/>
    <lineage>
        <taxon>Bacteria</taxon>
        <taxon>Bacillati</taxon>
        <taxon>Chloroflexota</taxon>
        <taxon>Chloroflexia</taxon>
        <taxon>Herpetosiphonales</taxon>
        <taxon>Herpetosiphonaceae</taxon>
        <taxon>Herpetosiphon</taxon>
    </lineage>
</organism>
<evidence type="ECO:0000313" key="3">
    <source>
        <dbReference type="Proteomes" id="UP001428290"/>
    </source>
</evidence>